<dbReference type="InterPro" id="IPR001261">
    <property type="entry name" value="ArgE/DapE_CS"/>
</dbReference>
<dbReference type="PANTHER" id="PTHR43808:SF31">
    <property type="entry name" value="N-ACETYL-L-CITRULLINE DEACETYLASE"/>
    <property type="match status" value="1"/>
</dbReference>
<dbReference type="InterPro" id="IPR036264">
    <property type="entry name" value="Bact_exopeptidase_dim_dom"/>
</dbReference>
<dbReference type="PROSITE" id="PS00758">
    <property type="entry name" value="ARGE_DAPE_CPG2_1"/>
    <property type="match status" value="1"/>
</dbReference>
<accession>A0A6J6WGE6</accession>
<keyword evidence="3" id="KW-0378">Hydrolase</keyword>
<organism evidence="6">
    <name type="scientific">freshwater metagenome</name>
    <dbReference type="NCBI Taxonomy" id="449393"/>
    <lineage>
        <taxon>unclassified sequences</taxon>
        <taxon>metagenomes</taxon>
        <taxon>ecological metagenomes</taxon>
    </lineage>
</organism>
<dbReference type="Pfam" id="PF07687">
    <property type="entry name" value="M20_dimer"/>
    <property type="match status" value="1"/>
</dbReference>
<dbReference type="EMBL" id="CAFAAB010000056">
    <property type="protein sequence ID" value="CAB4782293.1"/>
    <property type="molecule type" value="Genomic_DNA"/>
</dbReference>
<keyword evidence="2" id="KW-0479">Metal-binding</keyword>
<gene>
    <name evidence="6" type="ORF">UFOPK2958_00624</name>
</gene>
<dbReference type="Gene3D" id="3.30.70.360">
    <property type="match status" value="1"/>
</dbReference>
<dbReference type="AlphaFoldDB" id="A0A6J6WGE6"/>
<sequence length="350" mass="37228">MSRLPDVLRLVAIDSISRNEAALATLVFDELCSVEHLVVERVGDNVIARTEGFHAHRILVAGHLDTVPGDPSLAIIEGGRLTGLGACDMKGSLAVMLELAKDTSKRTFDITWVFYAREEIARSESGLLEIAQLRPDLLQADAAIVAEPTGGAVEAGCQGTLRLGLTVQGLRAHTARPFTGRNAIHRLGAAINQVAQYEPRVAVVDGIAFTEQLQVVSVGGGIAPNVVPDSATLVLNHRVAPDRSLDQAVTAVREYLGDLLEDEDLLEVLDWAPAAPPSLTHPVIQSLVTASGQPARAKVGWTDVATLHEMGIPATNFGAGDPLLAHRSDEFVTEAELEAFATTLRGLLFS</sequence>
<dbReference type="InterPro" id="IPR010174">
    <property type="entry name" value="Succinyl-DAP_deSuclase_DapE"/>
</dbReference>
<dbReference type="GO" id="GO:0006526">
    <property type="term" value="P:L-arginine biosynthetic process"/>
    <property type="evidence" value="ECO:0007669"/>
    <property type="project" value="TreeGrafter"/>
</dbReference>
<dbReference type="Pfam" id="PF01546">
    <property type="entry name" value="Peptidase_M20"/>
    <property type="match status" value="1"/>
</dbReference>
<dbReference type="GO" id="GO:0008777">
    <property type="term" value="F:acetylornithine deacetylase activity"/>
    <property type="evidence" value="ECO:0007669"/>
    <property type="project" value="TreeGrafter"/>
</dbReference>
<keyword evidence="4" id="KW-0862">Zinc</keyword>
<dbReference type="InterPro" id="IPR002933">
    <property type="entry name" value="Peptidase_M20"/>
</dbReference>
<dbReference type="SUPFAM" id="SSF55031">
    <property type="entry name" value="Bacterial exopeptidase dimerisation domain"/>
    <property type="match status" value="1"/>
</dbReference>
<protein>
    <submittedName>
        <fullName evidence="6">Unannotated protein</fullName>
    </submittedName>
</protein>
<dbReference type="GO" id="GO:0009014">
    <property type="term" value="F:succinyl-diaminopimelate desuccinylase activity"/>
    <property type="evidence" value="ECO:0007669"/>
    <property type="project" value="InterPro"/>
</dbReference>
<reference evidence="6" key="1">
    <citation type="submission" date="2020-05" db="EMBL/GenBank/DDBJ databases">
        <authorList>
            <person name="Chiriac C."/>
            <person name="Salcher M."/>
            <person name="Ghai R."/>
            <person name="Kavagutti S V."/>
        </authorList>
    </citation>
    <scope>NUCLEOTIDE SEQUENCE</scope>
</reference>
<comment type="cofactor">
    <cofactor evidence="1">
        <name>Zn(2+)</name>
        <dbReference type="ChEBI" id="CHEBI:29105"/>
    </cofactor>
</comment>
<dbReference type="Gene3D" id="3.40.630.10">
    <property type="entry name" value="Zn peptidases"/>
    <property type="match status" value="1"/>
</dbReference>
<evidence type="ECO:0000313" key="6">
    <source>
        <dbReference type="EMBL" id="CAB4782293.1"/>
    </source>
</evidence>
<feature type="domain" description="Peptidase M20 dimerisation" evidence="5">
    <location>
        <begin position="159"/>
        <end position="261"/>
    </location>
</feature>
<dbReference type="InterPro" id="IPR050072">
    <property type="entry name" value="Peptidase_M20A"/>
</dbReference>
<dbReference type="PANTHER" id="PTHR43808">
    <property type="entry name" value="ACETYLORNITHINE DEACETYLASE"/>
    <property type="match status" value="1"/>
</dbReference>
<dbReference type="InterPro" id="IPR011650">
    <property type="entry name" value="Peptidase_M20_dimer"/>
</dbReference>
<name>A0A6J6WGE6_9ZZZZ</name>
<evidence type="ECO:0000256" key="4">
    <source>
        <dbReference type="ARBA" id="ARBA00022833"/>
    </source>
</evidence>
<evidence type="ECO:0000256" key="2">
    <source>
        <dbReference type="ARBA" id="ARBA00022723"/>
    </source>
</evidence>
<dbReference type="GO" id="GO:0009089">
    <property type="term" value="P:lysine biosynthetic process via diaminopimelate"/>
    <property type="evidence" value="ECO:0007669"/>
    <property type="project" value="InterPro"/>
</dbReference>
<proteinExistence type="predicted"/>
<dbReference type="GO" id="GO:0046872">
    <property type="term" value="F:metal ion binding"/>
    <property type="evidence" value="ECO:0007669"/>
    <property type="project" value="UniProtKB-KW"/>
</dbReference>
<dbReference type="SUPFAM" id="SSF53187">
    <property type="entry name" value="Zn-dependent exopeptidases"/>
    <property type="match status" value="1"/>
</dbReference>
<evidence type="ECO:0000256" key="1">
    <source>
        <dbReference type="ARBA" id="ARBA00001947"/>
    </source>
</evidence>
<evidence type="ECO:0000256" key="3">
    <source>
        <dbReference type="ARBA" id="ARBA00022801"/>
    </source>
</evidence>
<evidence type="ECO:0000259" key="5">
    <source>
        <dbReference type="Pfam" id="PF07687"/>
    </source>
</evidence>
<dbReference type="NCBIfam" id="TIGR01900">
    <property type="entry name" value="dapE-gram_pos"/>
    <property type="match status" value="1"/>
</dbReference>